<dbReference type="Proteomes" id="UP000053789">
    <property type="component" value="Unassembled WGS sequence"/>
</dbReference>
<dbReference type="EMBL" id="KN846980">
    <property type="protein sequence ID" value="KIW98453.1"/>
    <property type="molecule type" value="Genomic_DNA"/>
</dbReference>
<proteinExistence type="predicted"/>
<feature type="compositionally biased region" description="Pro residues" evidence="1">
    <location>
        <begin position="166"/>
        <end position="175"/>
    </location>
</feature>
<name>A0A0D2HYG1_CLAB1</name>
<dbReference type="GeneID" id="27693042"/>
<organism evidence="2 3">
    <name type="scientific">Cladophialophora bantiana (strain ATCC 10958 / CBS 173.52 / CDC B-1940 / NIH 8579)</name>
    <name type="common">Xylohypha bantiana</name>
    <dbReference type="NCBI Taxonomy" id="1442370"/>
    <lineage>
        <taxon>Eukaryota</taxon>
        <taxon>Fungi</taxon>
        <taxon>Dikarya</taxon>
        <taxon>Ascomycota</taxon>
        <taxon>Pezizomycotina</taxon>
        <taxon>Eurotiomycetes</taxon>
        <taxon>Chaetothyriomycetidae</taxon>
        <taxon>Chaetothyriales</taxon>
        <taxon>Herpotrichiellaceae</taxon>
        <taxon>Cladophialophora</taxon>
    </lineage>
</organism>
<sequence length="262" mass="28928">MEVDQISKRTCEQMLLNTCMTVDLPNNRLLKPVVASDKKFLFSIIGSIDSGLPLNYFWSGLPTPFPIPSHHRLFVPELYNRMQTLALRRGLGNGPHDYHLVPVDLCPPCWHKGAARDAIVLDVNNKTHDEWIEEKFGEYPGVTRSGVRRTGTLRDGRLSGYQPQAQPQPQPPPSLSPVNQPQPAIAMAALLAQRAPHAPMPAIDPRFEGPVVAAFGSTPISPVHFTNAEGSFSCYVEAAHRREYEEAAVSPSHTDGSDDEPH</sequence>
<evidence type="ECO:0000313" key="2">
    <source>
        <dbReference type="EMBL" id="KIW98453.1"/>
    </source>
</evidence>
<dbReference type="HOGENOM" id="CLU_1061747_0_0_1"/>
<accession>A0A0D2HYG1</accession>
<reference evidence="2" key="1">
    <citation type="submission" date="2015-01" db="EMBL/GenBank/DDBJ databases">
        <title>The Genome Sequence of Cladophialophora bantiana CBS 173.52.</title>
        <authorList>
            <consortium name="The Broad Institute Genomics Platform"/>
            <person name="Cuomo C."/>
            <person name="de Hoog S."/>
            <person name="Gorbushina A."/>
            <person name="Stielow B."/>
            <person name="Teixiera M."/>
            <person name="Abouelleil A."/>
            <person name="Chapman S.B."/>
            <person name="Priest M."/>
            <person name="Young S.K."/>
            <person name="Wortman J."/>
            <person name="Nusbaum C."/>
            <person name="Birren B."/>
        </authorList>
    </citation>
    <scope>NUCLEOTIDE SEQUENCE [LARGE SCALE GENOMIC DNA]</scope>
    <source>
        <strain evidence="2">CBS 173.52</strain>
    </source>
</reference>
<protein>
    <submittedName>
        <fullName evidence="2">Uncharacterized protein</fullName>
    </submittedName>
</protein>
<evidence type="ECO:0000313" key="3">
    <source>
        <dbReference type="Proteomes" id="UP000053789"/>
    </source>
</evidence>
<gene>
    <name evidence="2" type="ORF">Z519_00114</name>
</gene>
<evidence type="ECO:0000256" key="1">
    <source>
        <dbReference type="SAM" id="MobiDB-lite"/>
    </source>
</evidence>
<dbReference type="RefSeq" id="XP_016625122.1">
    <property type="nucleotide sequence ID" value="XM_016757873.1"/>
</dbReference>
<dbReference type="OrthoDB" id="5409522at2759"/>
<keyword evidence="3" id="KW-1185">Reference proteome</keyword>
<dbReference type="AlphaFoldDB" id="A0A0D2HYG1"/>
<feature type="region of interest" description="Disordered" evidence="1">
    <location>
        <begin position="143"/>
        <end position="180"/>
    </location>
</feature>